<name>H2YQQ7_CIOSA</name>
<reference evidence="3" key="1">
    <citation type="submission" date="2003-08" db="EMBL/GenBank/DDBJ databases">
        <authorList>
            <person name="Birren B."/>
            <person name="Nusbaum C."/>
            <person name="Abebe A."/>
            <person name="Abouelleil A."/>
            <person name="Adekoya E."/>
            <person name="Ait-zahra M."/>
            <person name="Allen N."/>
            <person name="Allen T."/>
            <person name="An P."/>
            <person name="Anderson M."/>
            <person name="Anderson S."/>
            <person name="Arachchi H."/>
            <person name="Armbruster J."/>
            <person name="Bachantsang P."/>
            <person name="Baldwin J."/>
            <person name="Barry A."/>
            <person name="Bayul T."/>
            <person name="Blitshsteyn B."/>
            <person name="Bloom T."/>
            <person name="Blye J."/>
            <person name="Boguslavskiy L."/>
            <person name="Borowsky M."/>
            <person name="Boukhgalter B."/>
            <person name="Brunache A."/>
            <person name="Butler J."/>
            <person name="Calixte N."/>
            <person name="Calvo S."/>
            <person name="Camarata J."/>
            <person name="Campo K."/>
            <person name="Chang J."/>
            <person name="Cheshatsang Y."/>
            <person name="Citroen M."/>
            <person name="Collymore A."/>
            <person name="Considine T."/>
            <person name="Cook A."/>
            <person name="Cooke P."/>
            <person name="Corum B."/>
            <person name="Cuomo C."/>
            <person name="David R."/>
            <person name="Dawoe T."/>
            <person name="Degray S."/>
            <person name="Dodge S."/>
            <person name="Dooley K."/>
            <person name="Dorje P."/>
            <person name="Dorjee K."/>
            <person name="Dorris L."/>
            <person name="Duffey N."/>
            <person name="Dupes A."/>
            <person name="Elkins T."/>
            <person name="Engels R."/>
            <person name="Erickson J."/>
            <person name="Farina A."/>
            <person name="Faro S."/>
            <person name="Ferreira P."/>
            <person name="Fischer H."/>
            <person name="Fitzgerald M."/>
            <person name="Foley K."/>
            <person name="Gage D."/>
            <person name="Galagan J."/>
            <person name="Gearin G."/>
            <person name="Gnerre S."/>
            <person name="Gnirke A."/>
            <person name="Goyette A."/>
            <person name="Graham J."/>
            <person name="Grandbois E."/>
            <person name="Gyaltsen K."/>
            <person name="Hafez N."/>
            <person name="Hagopian D."/>
            <person name="Hagos B."/>
            <person name="Hall J."/>
            <person name="Hatcher B."/>
            <person name="Heller A."/>
            <person name="Higgins H."/>
            <person name="Honan T."/>
            <person name="Horn A."/>
            <person name="Houde N."/>
            <person name="Hughes L."/>
            <person name="Hulme W."/>
            <person name="Husby E."/>
            <person name="Iliev I."/>
            <person name="Jaffe D."/>
            <person name="Jones C."/>
            <person name="Kamal M."/>
            <person name="Kamat A."/>
            <person name="Kamvysselis M."/>
            <person name="Karlsson E."/>
            <person name="Kells C."/>
            <person name="Kieu A."/>
            <person name="Kisner P."/>
            <person name="Kodira C."/>
            <person name="Kulbokas E."/>
            <person name="Labutti K."/>
            <person name="Lama D."/>
            <person name="Landers T."/>
            <person name="Leger J."/>
            <person name="Levine S."/>
            <person name="Lewis D."/>
            <person name="Lewis T."/>
            <person name="Lindblad-toh K."/>
            <person name="Liu X."/>
            <person name="Lokyitsang T."/>
            <person name="Lokyitsang Y."/>
            <person name="Lucien O."/>
            <person name="Lui A."/>
            <person name="Ma L.J."/>
            <person name="Mabbitt R."/>
            <person name="Macdonald J."/>
            <person name="Maclean C."/>
            <person name="Major J."/>
            <person name="Manning J."/>
            <person name="Marabella R."/>
            <person name="Maru K."/>
            <person name="Matthews C."/>
            <person name="Mauceli E."/>
            <person name="Mccarthy M."/>
            <person name="Mcdonough S."/>
            <person name="Mcghee T."/>
            <person name="Meldrim J."/>
            <person name="Meneus L."/>
            <person name="Mesirov J."/>
            <person name="Mihalev A."/>
            <person name="Mihova T."/>
            <person name="Mikkelsen T."/>
            <person name="Mlenga V."/>
            <person name="Moru K."/>
            <person name="Mozes J."/>
            <person name="Mulrain L."/>
            <person name="Munson G."/>
            <person name="Naylor J."/>
            <person name="Newes C."/>
            <person name="Nguyen C."/>
            <person name="Nguyen N."/>
            <person name="Nguyen T."/>
            <person name="Nicol R."/>
            <person name="Nielsen C."/>
            <person name="Nizzari M."/>
            <person name="Norbu C."/>
            <person name="Norbu N."/>
            <person name="O'donnell P."/>
            <person name="Okoawo O."/>
            <person name="O'leary S."/>
            <person name="Omotosho B."/>
            <person name="O'neill K."/>
            <person name="Osman S."/>
            <person name="Parker S."/>
            <person name="Perrin D."/>
            <person name="Phunkhang P."/>
            <person name="Piqani B."/>
            <person name="Purcell S."/>
            <person name="Rachupka T."/>
            <person name="Ramasamy U."/>
            <person name="Rameau R."/>
            <person name="Ray V."/>
            <person name="Raymond C."/>
            <person name="Retta R."/>
            <person name="Richardson S."/>
            <person name="Rise C."/>
            <person name="Rodriguez J."/>
            <person name="Rogers J."/>
            <person name="Rogov P."/>
            <person name="Rutman M."/>
            <person name="Schupbach R."/>
            <person name="Seaman C."/>
            <person name="Settipalli S."/>
            <person name="Sharpe T."/>
            <person name="Sheridan J."/>
            <person name="Sherpa N."/>
            <person name="Shi J."/>
            <person name="Smirnov S."/>
            <person name="Smith C."/>
            <person name="Sougnez C."/>
            <person name="Spencer B."/>
            <person name="Stalker J."/>
            <person name="Stange-thomann N."/>
            <person name="Stavropoulos S."/>
            <person name="Stetson K."/>
            <person name="Stone C."/>
            <person name="Stone S."/>
            <person name="Stubbs M."/>
            <person name="Talamas J."/>
            <person name="Tchuinga P."/>
            <person name="Tenzing P."/>
            <person name="Tesfaye S."/>
            <person name="Theodore J."/>
            <person name="Thoulutsang Y."/>
            <person name="Topham K."/>
            <person name="Towey S."/>
            <person name="Tsamla T."/>
            <person name="Tsomo N."/>
            <person name="Vallee D."/>
            <person name="Vassiliev H."/>
            <person name="Venkataraman V."/>
            <person name="Vinson J."/>
            <person name="Vo A."/>
            <person name="Wade C."/>
            <person name="Wang S."/>
            <person name="Wangchuk T."/>
            <person name="Wangdi T."/>
            <person name="Whittaker C."/>
            <person name="Wilkinson J."/>
            <person name="Wu Y."/>
            <person name="Wyman D."/>
            <person name="Yadav S."/>
            <person name="Yang S."/>
            <person name="Yang X."/>
            <person name="Yeager S."/>
            <person name="Yee E."/>
            <person name="Young G."/>
            <person name="Zainoun J."/>
            <person name="Zembeck L."/>
            <person name="Zimmer A."/>
            <person name="Zody M."/>
            <person name="Lander E."/>
        </authorList>
    </citation>
    <scope>NUCLEOTIDE SEQUENCE [LARGE SCALE GENOMIC DNA]</scope>
</reference>
<dbReference type="AlphaFoldDB" id="H2YQQ7"/>
<dbReference type="Proteomes" id="UP000007875">
    <property type="component" value="Unassembled WGS sequence"/>
</dbReference>
<dbReference type="InParanoid" id="H2YQQ7"/>
<organism evidence="2 3">
    <name type="scientific">Ciona savignyi</name>
    <name type="common">Pacific transparent sea squirt</name>
    <dbReference type="NCBI Taxonomy" id="51511"/>
    <lineage>
        <taxon>Eukaryota</taxon>
        <taxon>Metazoa</taxon>
        <taxon>Chordata</taxon>
        <taxon>Tunicata</taxon>
        <taxon>Ascidiacea</taxon>
        <taxon>Phlebobranchia</taxon>
        <taxon>Cionidae</taxon>
        <taxon>Ciona</taxon>
    </lineage>
</organism>
<protein>
    <recommendedName>
        <fullName evidence="1">Alpha-(1,6)-fucosyltransferase N- and catalytic domain-containing protein</fullName>
    </recommendedName>
</protein>
<accession>H2YQQ7</accession>
<dbReference type="Ensembl" id="ENSCSAVT00000007765.1">
    <property type="protein sequence ID" value="ENSCSAVP00000007665.1"/>
    <property type="gene ID" value="ENSCSAVG00000004584.1"/>
</dbReference>
<evidence type="ECO:0000313" key="2">
    <source>
        <dbReference type="Ensembl" id="ENSCSAVP00000007665.1"/>
    </source>
</evidence>
<evidence type="ECO:0000313" key="3">
    <source>
        <dbReference type="Proteomes" id="UP000007875"/>
    </source>
</evidence>
<dbReference type="InterPro" id="IPR045573">
    <property type="entry name" value="Fut8_N_cat"/>
</dbReference>
<reference evidence="2" key="3">
    <citation type="submission" date="2025-09" db="UniProtKB">
        <authorList>
            <consortium name="Ensembl"/>
        </authorList>
    </citation>
    <scope>IDENTIFICATION</scope>
</reference>
<keyword evidence="3" id="KW-1185">Reference proteome</keyword>
<evidence type="ECO:0000259" key="1">
    <source>
        <dbReference type="Pfam" id="PF19745"/>
    </source>
</evidence>
<sequence length="128" mass="14506">MRKKSEKIIKSIEQKIKRTQNPTSCRNASKLAVRIEGCGFGCLSSDLTQKFDIALKYDKVFIAIEEKEEGEIKTYAGGNMLDFAFDPISACSKENITRKYVSYGCRPNTCESLGNLILNYSLIYRPLF</sequence>
<feature type="domain" description="Alpha-(1,6)-fucosyltransferase N- and catalytic" evidence="1">
    <location>
        <begin position="2"/>
        <end position="98"/>
    </location>
</feature>
<dbReference type="HOGENOM" id="CLU_1958800_0_0_1"/>
<reference evidence="2" key="2">
    <citation type="submission" date="2025-08" db="UniProtKB">
        <authorList>
            <consortium name="Ensembl"/>
        </authorList>
    </citation>
    <scope>IDENTIFICATION</scope>
</reference>
<proteinExistence type="predicted"/>
<dbReference type="Pfam" id="PF19745">
    <property type="entry name" value="FUT8_N_cat"/>
    <property type="match status" value="1"/>
</dbReference>